<dbReference type="Pfam" id="PF00067">
    <property type="entry name" value="p450"/>
    <property type="match status" value="1"/>
</dbReference>
<dbReference type="SUPFAM" id="SSF48264">
    <property type="entry name" value="Cytochrome P450"/>
    <property type="match status" value="1"/>
</dbReference>
<dbReference type="Gene3D" id="1.10.630.10">
    <property type="entry name" value="Cytochrome P450"/>
    <property type="match status" value="1"/>
</dbReference>
<dbReference type="InterPro" id="IPR002401">
    <property type="entry name" value="Cyt_P450_E_grp-I"/>
</dbReference>
<dbReference type="GO" id="GO:0005506">
    <property type="term" value="F:iron ion binding"/>
    <property type="evidence" value="ECO:0007669"/>
    <property type="project" value="InterPro"/>
</dbReference>
<dbReference type="GO" id="GO:0016705">
    <property type="term" value="F:oxidoreductase activity, acting on paired donors, with incorporation or reduction of molecular oxygen"/>
    <property type="evidence" value="ECO:0007669"/>
    <property type="project" value="InterPro"/>
</dbReference>
<gene>
    <name evidence="4" type="ORF">VSDG_05517</name>
</gene>
<keyword evidence="1" id="KW-0349">Heme</keyword>
<keyword evidence="2" id="KW-0479">Metal-binding</keyword>
<dbReference type="PRINTS" id="PR00463">
    <property type="entry name" value="EP450I"/>
</dbReference>
<comment type="caution">
    <text evidence="4">The sequence shown here is derived from an EMBL/GenBank/DDBJ whole genome shotgun (WGS) entry which is preliminary data.</text>
</comment>
<dbReference type="InterPro" id="IPR001128">
    <property type="entry name" value="Cyt_P450"/>
</dbReference>
<evidence type="ECO:0008006" key="6">
    <source>
        <dbReference type="Google" id="ProtNLM"/>
    </source>
</evidence>
<organism evidence="4 5">
    <name type="scientific">Cytospora chrysosperma</name>
    <name type="common">Cytospora canker fungus</name>
    <name type="synonym">Sphaeria chrysosperma</name>
    <dbReference type="NCBI Taxonomy" id="252740"/>
    <lineage>
        <taxon>Eukaryota</taxon>
        <taxon>Fungi</taxon>
        <taxon>Dikarya</taxon>
        <taxon>Ascomycota</taxon>
        <taxon>Pezizomycotina</taxon>
        <taxon>Sordariomycetes</taxon>
        <taxon>Sordariomycetidae</taxon>
        <taxon>Diaporthales</taxon>
        <taxon>Cytosporaceae</taxon>
        <taxon>Cytospora</taxon>
    </lineage>
</organism>
<dbReference type="AlphaFoldDB" id="A0A423W063"/>
<dbReference type="STRING" id="252740.A0A423W063"/>
<protein>
    <recommendedName>
        <fullName evidence="6">Cytochrome P450</fullName>
    </recommendedName>
</protein>
<keyword evidence="5" id="KW-1185">Reference proteome</keyword>
<dbReference type="GO" id="GO:0020037">
    <property type="term" value="F:heme binding"/>
    <property type="evidence" value="ECO:0007669"/>
    <property type="project" value="InterPro"/>
</dbReference>
<proteinExistence type="predicted"/>
<dbReference type="GO" id="GO:0004497">
    <property type="term" value="F:monooxygenase activity"/>
    <property type="evidence" value="ECO:0007669"/>
    <property type="project" value="InterPro"/>
</dbReference>
<dbReference type="CDD" id="cd11062">
    <property type="entry name" value="CYP58-like"/>
    <property type="match status" value="1"/>
</dbReference>
<accession>A0A423W063</accession>
<sequence length="414" mass="46930">MLAPSHRIENPDELHCNDPAFYDEIYAAAGRKRDKQAHFLNMLVGPNTVSSFGTASHDLHRIRRRAIERFFSRQQMLKMEPEIHGLTQRLCDKILRTTGEVLDVRTAYSCLVSDVISAYCFGEPLGFVDQEGWKPNFRDSVKGFLKASFMFRYFPVTRSLIDIAPHLAKYMSGDMGLLMKENYIDTPARIRKAEQDHRNGIVRKQRTVYDGIFESSLPESERTVYRLSGEGFSLVGAGTETSAWTLTVITYFLLAQPDTRARVASELRGVDPHNLSWITLEKLPYLSGVILEGLRLSYGLPMRSPRIAGDEDLIYHGTSGGKTFEYVVPRGTAIGMSQWIQHHDEQVFPDSFSFSPESLAYCELYIATAALVLRVLPRMNLYQTTVDDVRYDHDLIVSQPKKGSKGVRVVISQM</sequence>
<dbReference type="Proteomes" id="UP000284375">
    <property type="component" value="Unassembled WGS sequence"/>
</dbReference>
<evidence type="ECO:0000256" key="1">
    <source>
        <dbReference type="ARBA" id="ARBA00022617"/>
    </source>
</evidence>
<evidence type="ECO:0000313" key="5">
    <source>
        <dbReference type="Proteomes" id="UP000284375"/>
    </source>
</evidence>
<dbReference type="PANTHER" id="PTHR24305">
    <property type="entry name" value="CYTOCHROME P450"/>
    <property type="match status" value="1"/>
</dbReference>
<evidence type="ECO:0000313" key="4">
    <source>
        <dbReference type="EMBL" id="ROV96702.1"/>
    </source>
</evidence>
<keyword evidence="3" id="KW-0408">Iron</keyword>
<evidence type="ECO:0000256" key="2">
    <source>
        <dbReference type="ARBA" id="ARBA00022723"/>
    </source>
</evidence>
<dbReference type="PANTHER" id="PTHR24305:SF147">
    <property type="entry name" value="P450, PUTATIVE (EUROFUNG)-RELATED"/>
    <property type="match status" value="1"/>
</dbReference>
<dbReference type="OrthoDB" id="3945418at2759"/>
<dbReference type="EMBL" id="LJZO01000019">
    <property type="protein sequence ID" value="ROV96702.1"/>
    <property type="molecule type" value="Genomic_DNA"/>
</dbReference>
<evidence type="ECO:0000256" key="3">
    <source>
        <dbReference type="ARBA" id="ARBA00023004"/>
    </source>
</evidence>
<reference evidence="4 5" key="1">
    <citation type="submission" date="2015-09" db="EMBL/GenBank/DDBJ databases">
        <title>Host preference determinants of Valsa canker pathogens revealed by comparative genomics.</title>
        <authorList>
            <person name="Yin Z."/>
            <person name="Huang L."/>
        </authorList>
    </citation>
    <scope>NUCLEOTIDE SEQUENCE [LARGE SCALE GENOMIC DNA]</scope>
    <source>
        <strain evidence="4 5">YSFL</strain>
    </source>
</reference>
<dbReference type="InterPro" id="IPR036396">
    <property type="entry name" value="Cyt_P450_sf"/>
</dbReference>
<dbReference type="InterPro" id="IPR050121">
    <property type="entry name" value="Cytochrome_P450_monoxygenase"/>
</dbReference>
<name>A0A423W063_CYTCH</name>